<dbReference type="PANTHER" id="PTHR30258:SF1">
    <property type="entry name" value="PROTEIN TRANSPORT PROTEIN HOFB HOMOLOG"/>
    <property type="match status" value="1"/>
</dbReference>
<keyword evidence="3" id="KW-0067">ATP-binding</keyword>
<dbReference type="Proteomes" id="UP000034749">
    <property type="component" value="Unassembled WGS sequence"/>
</dbReference>
<dbReference type="Pfam" id="PF00437">
    <property type="entry name" value="T2SSE"/>
    <property type="match status" value="1"/>
</dbReference>
<dbReference type="SUPFAM" id="SSF52540">
    <property type="entry name" value="P-loop containing nucleoside triphosphate hydrolases"/>
    <property type="match status" value="1"/>
</dbReference>
<dbReference type="InterPro" id="IPR027417">
    <property type="entry name" value="P-loop_NTPase"/>
</dbReference>
<dbReference type="InterPro" id="IPR037257">
    <property type="entry name" value="T2SS_E_N_sf"/>
</dbReference>
<dbReference type="Gene3D" id="3.40.50.300">
    <property type="entry name" value="P-loop containing nucleotide triphosphate hydrolases"/>
    <property type="match status" value="1"/>
</dbReference>
<feature type="domain" description="Bacterial type II secretion system protein E" evidence="4">
    <location>
        <begin position="391"/>
        <end position="405"/>
    </location>
</feature>
<keyword evidence="2" id="KW-0547">Nucleotide-binding</keyword>
<dbReference type="SMART" id="SM00382">
    <property type="entry name" value="AAA"/>
    <property type="match status" value="1"/>
</dbReference>
<dbReference type="SUPFAM" id="SSF160246">
    <property type="entry name" value="EspE N-terminal domain-like"/>
    <property type="match status" value="1"/>
</dbReference>
<evidence type="ECO:0000259" key="4">
    <source>
        <dbReference type="PROSITE" id="PS00662"/>
    </source>
</evidence>
<reference evidence="5 6" key="1">
    <citation type="journal article" date="2015" name="Nature">
        <title>rRNA introns, odd ribosomes, and small enigmatic genomes across a large radiation of phyla.</title>
        <authorList>
            <person name="Brown C.T."/>
            <person name="Hug L.A."/>
            <person name="Thomas B.C."/>
            <person name="Sharon I."/>
            <person name="Castelle C.J."/>
            <person name="Singh A."/>
            <person name="Wilkins M.J."/>
            <person name="Williams K.H."/>
            <person name="Banfield J.F."/>
        </authorList>
    </citation>
    <scope>NUCLEOTIDE SEQUENCE [LARGE SCALE GENOMIC DNA]</scope>
</reference>
<evidence type="ECO:0000256" key="3">
    <source>
        <dbReference type="ARBA" id="ARBA00022840"/>
    </source>
</evidence>
<evidence type="ECO:0000256" key="1">
    <source>
        <dbReference type="ARBA" id="ARBA00006611"/>
    </source>
</evidence>
<dbReference type="PROSITE" id="PS00662">
    <property type="entry name" value="T2SP_E"/>
    <property type="match status" value="1"/>
</dbReference>
<dbReference type="Gene3D" id="3.30.300.160">
    <property type="entry name" value="Type II secretion system, protein E, N-terminal domain"/>
    <property type="match status" value="1"/>
</dbReference>
<accession>A0A0G0W5G9</accession>
<evidence type="ECO:0000256" key="2">
    <source>
        <dbReference type="ARBA" id="ARBA00022741"/>
    </source>
</evidence>
<comment type="similarity">
    <text evidence="1">Belongs to the GSP E family.</text>
</comment>
<dbReference type="PANTHER" id="PTHR30258">
    <property type="entry name" value="TYPE II SECRETION SYSTEM PROTEIN GSPE-RELATED"/>
    <property type="match status" value="1"/>
</dbReference>
<gene>
    <name evidence="5" type="ORF">UU24_C0007G0007</name>
</gene>
<comment type="caution">
    <text evidence="5">The sequence shown here is derived from an EMBL/GenBank/DDBJ whole genome shotgun (WGS) entry which is preliminary data.</text>
</comment>
<dbReference type="InterPro" id="IPR003593">
    <property type="entry name" value="AAA+_ATPase"/>
</dbReference>
<evidence type="ECO:0000313" key="6">
    <source>
        <dbReference type="Proteomes" id="UP000034749"/>
    </source>
</evidence>
<dbReference type="PATRIC" id="fig|1618734.3.peg.275"/>
<dbReference type="GO" id="GO:0016887">
    <property type="term" value="F:ATP hydrolysis activity"/>
    <property type="evidence" value="ECO:0007669"/>
    <property type="project" value="TreeGrafter"/>
</dbReference>
<dbReference type="InterPro" id="IPR001482">
    <property type="entry name" value="T2SS/T4SS_dom"/>
</dbReference>
<dbReference type="InterPro" id="IPR007831">
    <property type="entry name" value="T2SS_GspE_N"/>
</dbReference>
<evidence type="ECO:0000313" key="5">
    <source>
        <dbReference type="EMBL" id="KKR79480.1"/>
    </source>
</evidence>
<dbReference type="EMBL" id="LBZW01000007">
    <property type="protein sequence ID" value="KKR79480.1"/>
    <property type="molecule type" value="Genomic_DNA"/>
</dbReference>
<protein>
    <submittedName>
        <fullName evidence="5">Type IV-A pilus assembly ATPase PilB</fullName>
    </submittedName>
</protein>
<proteinExistence type="inferred from homology"/>
<name>A0A0G0W5G9_9BACT</name>
<dbReference type="CDD" id="cd01129">
    <property type="entry name" value="PulE-GspE-like"/>
    <property type="match status" value="1"/>
</dbReference>
<dbReference type="Gene3D" id="3.30.450.90">
    <property type="match status" value="1"/>
</dbReference>
<dbReference type="Pfam" id="PF05157">
    <property type="entry name" value="MshEN"/>
    <property type="match status" value="1"/>
</dbReference>
<dbReference type="AlphaFoldDB" id="A0A0G0W5G9"/>
<dbReference type="GO" id="GO:0005524">
    <property type="term" value="F:ATP binding"/>
    <property type="evidence" value="ECO:0007669"/>
    <property type="project" value="UniProtKB-KW"/>
</dbReference>
<sequence>MSFLEELVKKGSITENQIVEIKNRANDKYKGDIDSVLVELGLGEEQILETKGVYFNIPIAKVNVKEISFNILKYIPEDSAKYYHFVPFGLKDGVLEVGITDPENIQSADALQFISSKLSIPFKIFLISKSDYEAVMNSYKGISVQVEEALDQFEGGEMAALDKNTSDNDLSKEIKGIVKNEEAKIVEDAPVIKIVAVILRNAIEGNASDIHIEHTGQKVKVRYRVDGILHTSIMLPINVHSGVIARIKILSKLHLDEKRKPQDGSFSTVVDGRKIDFRVSTMPGYYGEKIAIRLLDSEKGVKTLEQLGLSKKNVAMVKEAIAKPYGLILVTGPTGSGKSTTLYSLMNELDKEKSNIVTLEDPVEYHMPDVNQSQVMPEIGYTFASGLRSILRQDPDIIIVGEIRDKETAQLAIQAALTGHLVLSTLHTNNAIGAIPRLVDMGVDPYLIAPTLILSVAQRLARLTCPSSRKLISIDPSMKIQIEEQLKDLPEEFKKDINIKDEMYDTVPSAECPSGTRGRIAVFEMFKVDKDMQNVILKSPTDGVIYKEARSKGMLMMKEDAILKAIEGTIPLAEIYNFNNDNE</sequence>
<dbReference type="GO" id="GO:0005886">
    <property type="term" value="C:plasma membrane"/>
    <property type="evidence" value="ECO:0007669"/>
    <property type="project" value="TreeGrafter"/>
</dbReference>
<organism evidence="5 6">
    <name type="scientific">Candidatus Nomurabacteria bacterium GW2011_GWA2_40_9</name>
    <dbReference type="NCBI Taxonomy" id="1618734"/>
    <lineage>
        <taxon>Bacteria</taxon>
        <taxon>Candidatus Nomuraibacteriota</taxon>
    </lineage>
</organism>